<evidence type="ECO:0000256" key="4">
    <source>
        <dbReference type="ARBA" id="ARBA00023125"/>
    </source>
</evidence>
<evidence type="ECO:0000313" key="10">
    <source>
        <dbReference type="EMBL" id="MDT8898960.1"/>
    </source>
</evidence>
<dbReference type="SUPFAM" id="SSF46894">
    <property type="entry name" value="C-terminal effector domain of the bipartite response regulators"/>
    <property type="match status" value="1"/>
</dbReference>
<proteinExistence type="predicted"/>
<comment type="caution">
    <text evidence="10">The sequence shown here is derived from an EMBL/GenBank/DDBJ whole genome shotgun (WGS) entry which is preliminary data.</text>
</comment>
<feature type="DNA-binding region" description="OmpR/PhoB-type" evidence="7">
    <location>
        <begin position="122"/>
        <end position="221"/>
    </location>
</feature>
<organism evidence="10 11">
    <name type="scientific">Thermanaerothrix solaris</name>
    <dbReference type="NCBI Taxonomy" id="3058434"/>
    <lineage>
        <taxon>Bacteria</taxon>
        <taxon>Bacillati</taxon>
        <taxon>Chloroflexota</taxon>
        <taxon>Anaerolineae</taxon>
        <taxon>Anaerolineales</taxon>
        <taxon>Anaerolineaceae</taxon>
        <taxon>Thermanaerothrix</taxon>
    </lineage>
</organism>
<feature type="domain" description="Response regulatory" evidence="8">
    <location>
        <begin position="7"/>
        <end position="117"/>
    </location>
</feature>
<accession>A0ABU3NRI2</accession>
<feature type="modified residue" description="4-aspartylphosphate" evidence="6">
    <location>
        <position position="56"/>
    </location>
</feature>
<dbReference type="RefSeq" id="WP_315625634.1">
    <property type="nucleotide sequence ID" value="NZ_JAUHMF010000002.1"/>
</dbReference>
<dbReference type="PANTHER" id="PTHR48111">
    <property type="entry name" value="REGULATOR OF RPOS"/>
    <property type="match status" value="1"/>
</dbReference>
<dbReference type="CDD" id="cd00156">
    <property type="entry name" value="REC"/>
    <property type="match status" value="1"/>
</dbReference>
<reference evidence="10 11" key="1">
    <citation type="submission" date="2023-07" db="EMBL/GenBank/DDBJ databases">
        <title>Novel species of Thermanaerothrix with wide hydrolytic capabilities.</title>
        <authorList>
            <person name="Zayulina K.S."/>
            <person name="Podosokorskaya O.A."/>
            <person name="Elcheninov A.G."/>
        </authorList>
    </citation>
    <scope>NUCLEOTIDE SEQUENCE [LARGE SCALE GENOMIC DNA]</scope>
    <source>
        <strain evidence="10 11">4228-RoL</strain>
    </source>
</reference>
<protein>
    <submittedName>
        <fullName evidence="10">Response regulator transcription factor</fullName>
    </submittedName>
</protein>
<dbReference type="Pfam" id="PF00072">
    <property type="entry name" value="Response_reg"/>
    <property type="match status" value="1"/>
</dbReference>
<evidence type="ECO:0000256" key="3">
    <source>
        <dbReference type="ARBA" id="ARBA00023015"/>
    </source>
</evidence>
<feature type="domain" description="OmpR/PhoB-type" evidence="9">
    <location>
        <begin position="122"/>
        <end position="221"/>
    </location>
</feature>
<dbReference type="Gene3D" id="1.10.10.10">
    <property type="entry name" value="Winged helix-like DNA-binding domain superfamily/Winged helix DNA-binding domain"/>
    <property type="match status" value="1"/>
</dbReference>
<dbReference type="InterPro" id="IPR039420">
    <property type="entry name" value="WalR-like"/>
</dbReference>
<dbReference type="InterPro" id="IPR001867">
    <property type="entry name" value="OmpR/PhoB-type_DNA-bd"/>
</dbReference>
<keyword evidence="2" id="KW-0902">Two-component regulatory system</keyword>
<evidence type="ECO:0000259" key="8">
    <source>
        <dbReference type="PROSITE" id="PS50110"/>
    </source>
</evidence>
<evidence type="ECO:0000256" key="6">
    <source>
        <dbReference type="PROSITE-ProRule" id="PRU00169"/>
    </source>
</evidence>
<evidence type="ECO:0000313" key="11">
    <source>
        <dbReference type="Proteomes" id="UP001254165"/>
    </source>
</evidence>
<keyword evidence="5" id="KW-0804">Transcription</keyword>
<dbReference type="PROSITE" id="PS51755">
    <property type="entry name" value="OMPR_PHOB"/>
    <property type="match status" value="1"/>
</dbReference>
<keyword evidence="3" id="KW-0805">Transcription regulation</keyword>
<dbReference type="CDD" id="cd00383">
    <property type="entry name" value="trans_reg_C"/>
    <property type="match status" value="1"/>
</dbReference>
<dbReference type="PANTHER" id="PTHR48111:SF21">
    <property type="entry name" value="DNA-BINDING DUAL MASTER TRANSCRIPTIONAL REGULATOR RPAA"/>
    <property type="match status" value="1"/>
</dbReference>
<dbReference type="EMBL" id="JAUHMF010000002">
    <property type="protein sequence ID" value="MDT8898960.1"/>
    <property type="molecule type" value="Genomic_DNA"/>
</dbReference>
<gene>
    <name evidence="10" type="ORF">QYE77_11865</name>
</gene>
<dbReference type="Proteomes" id="UP001254165">
    <property type="component" value="Unassembled WGS sequence"/>
</dbReference>
<dbReference type="SMART" id="SM00448">
    <property type="entry name" value="REC"/>
    <property type="match status" value="1"/>
</dbReference>
<dbReference type="InterPro" id="IPR016032">
    <property type="entry name" value="Sig_transdc_resp-reg_C-effctor"/>
</dbReference>
<dbReference type="InterPro" id="IPR001789">
    <property type="entry name" value="Sig_transdc_resp-reg_receiver"/>
</dbReference>
<evidence type="ECO:0000256" key="2">
    <source>
        <dbReference type="ARBA" id="ARBA00023012"/>
    </source>
</evidence>
<dbReference type="InterPro" id="IPR011006">
    <property type="entry name" value="CheY-like_superfamily"/>
</dbReference>
<keyword evidence="4 7" id="KW-0238">DNA-binding</keyword>
<evidence type="ECO:0000256" key="7">
    <source>
        <dbReference type="PROSITE-ProRule" id="PRU01091"/>
    </source>
</evidence>
<dbReference type="SMART" id="SM00862">
    <property type="entry name" value="Trans_reg_C"/>
    <property type="match status" value="1"/>
</dbReference>
<dbReference type="Gene3D" id="3.40.50.2300">
    <property type="match status" value="1"/>
</dbReference>
<dbReference type="InterPro" id="IPR036388">
    <property type="entry name" value="WH-like_DNA-bd_sf"/>
</dbReference>
<evidence type="ECO:0000259" key="9">
    <source>
        <dbReference type="PROSITE" id="PS51755"/>
    </source>
</evidence>
<evidence type="ECO:0000256" key="1">
    <source>
        <dbReference type="ARBA" id="ARBA00022553"/>
    </source>
</evidence>
<name>A0ABU3NRI2_9CHLR</name>
<dbReference type="SUPFAM" id="SSF52172">
    <property type="entry name" value="CheY-like"/>
    <property type="match status" value="1"/>
</dbReference>
<keyword evidence="11" id="KW-1185">Reference proteome</keyword>
<dbReference type="PROSITE" id="PS50110">
    <property type="entry name" value="RESPONSE_REGULATORY"/>
    <property type="match status" value="1"/>
</dbReference>
<dbReference type="Pfam" id="PF00486">
    <property type="entry name" value="Trans_reg_C"/>
    <property type="match status" value="1"/>
</dbReference>
<evidence type="ECO:0000256" key="5">
    <source>
        <dbReference type="ARBA" id="ARBA00023163"/>
    </source>
</evidence>
<keyword evidence="1 6" id="KW-0597">Phosphoprotein</keyword>
<sequence length="245" mass="27621">MSSSEVKILLIEGKRSDRTSFAGGLTKKKFLVECVANGSAALSYLAKSLPHLIIVDAASMRTSGRRICATLRKSAPDIPIILIAEENASDEPIPDANVVLKLPFTLQKLINRIRPFLPHEPRKVLRAGPISLDLEKRVVRCEDRQSPLTPRLVTLLRLLMERPGQVVDRETLFTQAWDTQYMGDTRTLDVHISWLRRAIEADPRNPRYLKTIRGIGYRLDIEPDTRPLEVLHPVQLNGQDPNGRP</sequence>